<dbReference type="SUPFAM" id="SSF89082">
    <property type="entry name" value="Antibiotic binding domain of TipA-like multidrug resistance regulators"/>
    <property type="match status" value="1"/>
</dbReference>
<protein>
    <submittedName>
        <fullName evidence="6">MerR family transcriptional regulator</fullName>
    </submittedName>
</protein>
<dbReference type="GO" id="GO:0003677">
    <property type="term" value="F:DNA binding"/>
    <property type="evidence" value="ECO:0007669"/>
    <property type="project" value="UniProtKB-KW"/>
</dbReference>
<dbReference type="PROSITE" id="PS50937">
    <property type="entry name" value="HTH_MERR_2"/>
    <property type="match status" value="1"/>
</dbReference>
<evidence type="ECO:0000313" key="7">
    <source>
        <dbReference type="Proteomes" id="UP000192477"/>
    </source>
</evidence>
<dbReference type="Pfam" id="PF13411">
    <property type="entry name" value="MerR_1"/>
    <property type="match status" value="1"/>
</dbReference>
<keyword evidence="1" id="KW-0805">Transcription regulation</keyword>
<dbReference type="STRING" id="112904.BH747_05890"/>
<dbReference type="GO" id="GO:0003700">
    <property type="term" value="F:DNA-binding transcription factor activity"/>
    <property type="evidence" value="ECO:0007669"/>
    <property type="project" value="InterPro"/>
</dbReference>
<evidence type="ECO:0000256" key="4">
    <source>
        <dbReference type="ARBA" id="ARBA00023163"/>
    </source>
</evidence>
<name>A0A1V8YD95_9ENTE</name>
<evidence type="ECO:0000256" key="1">
    <source>
        <dbReference type="ARBA" id="ARBA00023015"/>
    </source>
</evidence>
<dbReference type="PANTHER" id="PTHR30204:SF90">
    <property type="entry name" value="HTH-TYPE TRANSCRIPTIONAL ACTIVATOR MTA"/>
    <property type="match status" value="1"/>
</dbReference>
<accession>A0A1V8YD95</accession>
<evidence type="ECO:0000259" key="5">
    <source>
        <dbReference type="PROSITE" id="PS50937"/>
    </source>
</evidence>
<dbReference type="SUPFAM" id="SSF46955">
    <property type="entry name" value="Putative DNA-binding domain"/>
    <property type="match status" value="1"/>
</dbReference>
<dbReference type="InterPro" id="IPR047057">
    <property type="entry name" value="MerR_fam"/>
</dbReference>
<comment type="caution">
    <text evidence="6">The sequence shown here is derived from an EMBL/GenBank/DDBJ whole genome shotgun (WGS) entry which is preliminary data.</text>
</comment>
<dbReference type="CDD" id="cd01106">
    <property type="entry name" value="HTH_TipAL-Mta"/>
    <property type="match status" value="1"/>
</dbReference>
<dbReference type="OrthoDB" id="9814833at2"/>
<dbReference type="InterPro" id="IPR000551">
    <property type="entry name" value="MerR-type_HTH_dom"/>
</dbReference>
<proteinExistence type="predicted"/>
<keyword evidence="2" id="KW-0238">DNA-binding</keyword>
<keyword evidence="3" id="KW-0010">Activator</keyword>
<feature type="domain" description="HTH merR-type" evidence="5">
    <location>
        <begin position="1"/>
        <end position="71"/>
    </location>
</feature>
<dbReference type="SMART" id="SM00422">
    <property type="entry name" value="HTH_MERR"/>
    <property type="match status" value="1"/>
</dbReference>
<organism evidence="6 7">
    <name type="scientific">Enterococcus villorum</name>
    <dbReference type="NCBI Taxonomy" id="112904"/>
    <lineage>
        <taxon>Bacteria</taxon>
        <taxon>Bacillati</taxon>
        <taxon>Bacillota</taxon>
        <taxon>Bacilli</taxon>
        <taxon>Lactobacillales</taxon>
        <taxon>Enterococcaceae</taxon>
        <taxon>Enterococcus</taxon>
    </lineage>
</organism>
<evidence type="ECO:0000256" key="3">
    <source>
        <dbReference type="ARBA" id="ARBA00023159"/>
    </source>
</evidence>
<dbReference type="AlphaFoldDB" id="A0A1V8YD95"/>
<dbReference type="InterPro" id="IPR036244">
    <property type="entry name" value="TipA-like_antibiotic-bd"/>
</dbReference>
<dbReference type="Proteomes" id="UP000192477">
    <property type="component" value="Unassembled WGS sequence"/>
</dbReference>
<evidence type="ECO:0000256" key="2">
    <source>
        <dbReference type="ARBA" id="ARBA00023125"/>
    </source>
</evidence>
<dbReference type="EMBL" id="MJEA01000004">
    <property type="protein sequence ID" value="OQO70552.1"/>
    <property type="molecule type" value="Genomic_DNA"/>
</dbReference>
<dbReference type="InterPro" id="IPR012925">
    <property type="entry name" value="TipAS_dom"/>
</dbReference>
<sequence>MEYTIKKMAEISGVSPRTLRFYDEINLLKPARITSSGYRIYSSHEVDRLQHILFYRSLEFKLEKIKEILDNPTFDHQKALIEHQKMLLEKREQIDTLLTTIQQTLNSSKGGKPMQDHEKFEGLKKQKITENEKNYGQEIRTKYGNHTIDESNKKWQNMEESTFKEMQATEKQLLIDLSTYLNTQTDQKLADRIFETHKKWLSFTWPTYSSEAHRGLGQMYVSDERFTSYYDDRCAKGAAKALHSIIQTHTSS</sequence>
<dbReference type="PANTHER" id="PTHR30204">
    <property type="entry name" value="REDOX-CYCLING DRUG-SENSING TRANSCRIPTIONAL ACTIVATOR SOXR"/>
    <property type="match status" value="1"/>
</dbReference>
<dbReference type="Gene3D" id="1.10.1660.10">
    <property type="match status" value="1"/>
</dbReference>
<gene>
    <name evidence="6" type="ORF">BH747_05890</name>
</gene>
<dbReference type="RefSeq" id="WP_081183315.1">
    <property type="nucleotide sequence ID" value="NZ_MJEA01000004.1"/>
</dbReference>
<evidence type="ECO:0000313" key="6">
    <source>
        <dbReference type="EMBL" id="OQO70552.1"/>
    </source>
</evidence>
<dbReference type="Gene3D" id="1.10.490.50">
    <property type="entry name" value="Antibiotic binding domain of TipA-like multidrug resistance regulators"/>
    <property type="match status" value="1"/>
</dbReference>
<reference evidence="6 7" key="1">
    <citation type="journal article" date="2017" name="BMC Microbiol.">
        <title>Comparative genomics of Enterococcus spp. isolated from bovine feces.</title>
        <authorList>
            <person name="Beukers A.G."/>
            <person name="Zaheer R."/>
            <person name="Goji N."/>
            <person name="Amoako K.K."/>
            <person name="Chaves A.V."/>
            <person name="Ward M.P."/>
            <person name="McAllister T.A."/>
        </authorList>
    </citation>
    <scope>NUCLEOTIDE SEQUENCE [LARGE SCALE GENOMIC DNA]</scope>
    <source>
        <strain evidence="6 7">F1129D 143</strain>
    </source>
</reference>
<dbReference type="InterPro" id="IPR009061">
    <property type="entry name" value="DNA-bd_dom_put_sf"/>
</dbReference>
<dbReference type="Pfam" id="PF07739">
    <property type="entry name" value="TipAS"/>
    <property type="match status" value="1"/>
</dbReference>
<keyword evidence="4" id="KW-0804">Transcription</keyword>